<dbReference type="Proteomes" id="UP001266305">
    <property type="component" value="Unassembled WGS sequence"/>
</dbReference>
<evidence type="ECO:0000313" key="3">
    <source>
        <dbReference type="Proteomes" id="UP001266305"/>
    </source>
</evidence>
<organism evidence="2 3">
    <name type="scientific">Saguinus oedipus</name>
    <name type="common">Cotton-top tamarin</name>
    <name type="synonym">Oedipomidas oedipus</name>
    <dbReference type="NCBI Taxonomy" id="9490"/>
    <lineage>
        <taxon>Eukaryota</taxon>
        <taxon>Metazoa</taxon>
        <taxon>Chordata</taxon>
        <taxon>Craniata</taxon>
        <taxon>Vertebrata</taxon>
        <taxon>Euteleostomi</taxon>
        <taxon>Mammalia</taxon>
        <taxon>Eutheria</taxon>
        <taxon>Euarchontoglires</taxon>
        <taxon>Primates</taxon>
        <taxon>Haplorrhini</taxon>
        <taxon>Platyrrhini</taxon>
        <taxon>Cebidae</taxon>
        <taxon>Callitrichinae</taxon>
        <taxon>Saguinus</taxon>
    </lineage>
</organism>
<sequence length="127" mass="13500">MSVLITSPSKDPATQAPGAQAGSLDITSLSNPPGDTRPPVSLPLSSGPSGQCVLQWQTLYSILIRRMAQSVVEVMEDSKGKAQEHLLANGGLKEKMKCLKSRLCIVCCVCAWCDARMSQGGGILVWL</sequence>
<evidence type="ECO:0000256" key="1">
    <source>
        <dbReference type="SAM" id="MobiDB-lite"/>
    </source>
</evidence>
<protein>
    <submittedName>
        <fullName evidence="2">Uncharacterized protein</fullName>
    </submittedName>
</protein>
<accession>A0ABQ9U4J5</accession>
<proteinExistence type="predicted"/>
<feature type="region of interest" description="Disordered" evidence="1">
    <location>
        <begin position="1"/>
        <end position="48"/>
    </location>
</feature>
<name>A0ABQ9U4J5_SAGOE</name>
<comment type="caution">
    <text evidence="2">The sequence shown here is derived from an EMBL/GenBank/DDBJ whole genome shotgun (WGS) entry which is preliminary data.</text>
</comment>
<evidence type="ECO:0000313" key="2">
    <source>
        <dbReference type="EMBL" id="KAK2091981.1"/>
    </source>
</evidence>
<reference evidence="2 3" key="1">
    <citation type="submission" date="2023-05" db="EMBL/GenBank/DDBJ databases">
        <title>B98-5 Cell Line De Novo Hybrid Assembly: An Optical Mapping Approach.</title>
        <authorList>
            <person name="Kananen K."/>
            <person name="Auerbach J.A."/>
            <person name="Kautto E."/>
            <person name="Blachly J.S."/>
        </authorList>
    </citation>
    <scope>NUCLEOTIDE SEQUENCE [LARGE SCALE GENOMIC DNA]</scope>
    <source>
        <strain evidence="2">B95-8</strain>
        <tissue evidence="2">Cell line</tissue>
    </source>
</reference>
<gene>
    <name evidence="2" type="ORF">P7K49_028509</name>
</gene>
<feature type="compositionally biased region" description="Low complexity" evidence="1">
    <location>
        <begin position="38"/>
        <end position="48"/>
    </location>
</feature>
<dbReference type="EMBL" id="JASSZA010000015">
    <property type="protein sequence ID" value="KAK2091981.1"/>
    <property type="molecule type" value="Genomic_DNA"/>
</dbReference>
<keyword evidence="3" id="KW-1185">Reference proteome</keyword>